<dbReference type="OrthoDB" id="7843421at2"/>
<sequence>MILQRSEAFYGRAEVRAGRPALRLVEDAHYLTHLPHLDKVPVIFDAARRMVPESLDHHSGDRTPTWQTTAWPEGQGPVTEEAPEGTYLYLGAIHPHYGHFVINTLARFWPLLDFDEGALRPTLLCHGPGLGANWQATPFIPEILGRLGLSVMDLATFGRPMRIRTLLVPQAALQQDDYAFPVMADLCREIGRGYYAPEEVDADPQPVYLSKTRLTHGVRRFANEAAVTEVLAREGVRIVHPELLSFPEQVRLFARHRVILGANGSAFHTLLFAPPGRRVIALADRLKLSATYRLIDLITGTRAHYYYPVGTTSHVGDGFTVNFSFQDPEAVAAELLAKIARIEILREHDLRADPGAWHLSPAIPPLPPRQGRWPGVLERLRGGRPGPG</sequence>
<evidence type="ECO:0000256" key="1">
    <source>
        <dbReference type="SAM" id="MobiDB-lite"/>
    </source>
</evidence>
<feature type="region of interest" description="Disordered" evidence="1">
    <location>
        <begin position="55"/>
        <end position="76"/>
    </location>
</feature>
<evidence type="ECO:0000259" key="2">
    <source>
        <dbReference type="Pfam" id="PF04577"/>
    </source>
</evidence>
<accession>A0A2U8WJS3</accession>
<evidence type="ECO:0000313" key="3">
    <source>
        <dbReference type="EMBL" id="AWN46494.1"/>
    </source>
</evidence>
<dbReference type="Pfam" id="PF04577">
    <property type="entry name" value="Glyco_transf_61"/>
    <property type="match status" value="1"/>
</dbReference>
<gene>
    <name evidence="3" type="ORF">DK419_09345</name>
</gene>
<dbReference type="RefSeq" id="WP_109958839.1">
    <property type="nucleotide sequence ID" value="NZ_CP029553.1"/>
</dbReference>
<organism evidence="3 4">
    <name type="scientific">Methylobacterium terrae</name>
    <dbReference type="NCBI Taxonomy" id="2202827"/>
    <lineage>
        <taxon>Bacteria</taxon>
        <taxon>Pseudomonadati</taxon>
        <taxon>Pseudomonadota</taxon>
        <taxon>Alphaproteobacteria</taxon>
        <taxon>Hyphomicrobiales</taxon>
        <taxon>Methylobacteriaceae</taxon>
        <taxon>Methylobacterium</taxon>
    </lineage>
</organism>
<dbReference type="EMBL" id="CP029553">
    <property type="protein sequence ID" value="AWN46494.1"/>
    <property type="molecule type" value="Genomic_DNA"/>
</dbReference>
<proteinExistence type="predicted"/>
<keyword evidence="4" id="KW-1185">Reference proteome</keyword>
<dbReference type="GO" id="GO:0016757">
    <property type="term" value="F:glycosyltransferase activity"/>
    <property type="evidence" value="ECO:0007669"/>
    <property type="project" value="InterPro"/>
</dbReference>
<dbReference type="AlphaFoldDB" id="A0A2U8WJS3"/>
<reference evidence="3 4" key="1">
    <citation type="submission" date="2018-05" db="EMBL/GenBank/DDBJ databases">
        <title>Complete Genome Sequence of Methylobacterium sp. 17Sr1-28.</title>
        <authorList>
            <person name="Srinivasan S."/>
        </authorList>
    </citation>
    <scope>NUCLEOTIDE SEQUENCE [LARGE SCALE GENOMIC DNA]</scope>
    <source>
        <strain evidence="3 4">17Sr1-28</strain>
    </source>
</reference>
<dbReference type="KEGG" id="mtea:DK419_09345"/>
<protein>
    <submittedName>
        <fullName evidence="3">Capsular biosynthesis protein</fullName>
    </submittedName>
</protein>
<feature type="region of interest" description="Disordered" evidence="1">
    <location>
        <begin position="369"/>
        <end position="388"/>
    </location>
</feature>
<dbReference type="Proteomes" id="UP000245444">
    <property type="component" value="Chromosome"/>
</dbReference>
<dbReference type="InterPro" id="IPR049625">
    <property type="entry name" value="Glyco_transf_61_cat"/>
</dbReference>
<evidence type="ECO:0000313" key="4">
    <source>
        <dbReference type="Proteomes" id="UP000245444"/>
    </source>
</evidence>
<feature type="domain" description="Glycosyltransferase 61 catalytic" evidence="2">
    <location>
        <begin position="97"/>
        <end position="280"/>
    </location>
</feature>
<name>A0A2U8WJS3_9HYPH</name>